<dbReference type="AlphaFoldDB" id="A0A1H3HAJ1"/>
<keyword evidence="1" id="KW-0812">Transmembrane</keyword>
<feature type="transmembrane region" description="Helical" evidence="1">
    <location>
        <begin position="6"/>
        <end position="27"/>
    </location>
</feature>
<evidence type="ECO:0008006" key="4">
    <source>
        <dbReference type="Google" id="ProtNLM"/>
    </source>
</evidence>
<proteinExistence type="predicted"/>
<evidence type="ECO:0000313" key="3">
    <source>
        <dbReference type="Proteomes" id="UP000198935"/>
    </source>
</evidence>
<sequence>MNFIDVIYQVISILLLVLLVCGLVIFVRSFKKRKRQLDNIEEKLDDLLEKRQQS</sequence>
<accession>A0A1H3HAJ1</accession>
<reference evidence="3" key="1">
    <citation type="submission" date="2016-10" db="EMBL/GenBank/DDBJ databases">
        <authorList>
            <person name="Varghese N."/>
            <person name="Submissions S."/>
        </authorList>
    </citation>
    <scope>NUCLEOTIDE SEQUENCE [LARGE SCALE GENOMIC DNA]</scope>
    <source>
        <strain evidence="3">SP</strain>
    </source>
</reference>
<evidence type="ECO:0000256" key="1">
    <source>
        <dbReference type="SAM" id="Phobius"/>
    </source>
</evidence>
<dbReference type="InterPro" id="IPR025143">
    <property type="entry name" value="DUF4083"/>
</dbReference>
<name>A0A1H3HAJ1_9BACI</name>
<keyword evidence="3" id="KW-1185">Reference proteome</keyword>
<keyword evidence="1" id="KW-1133">Transmembrane helix</keyword>
<protein>
    <recommendedName>
        <fullName evidence="4">DUF4083 domain-containing protein</fullName>
    </recommendedName>
</protein>
<keyword evidence="1" id="KW-0472">Membrane</keyword>
<dbReference type="Proteomes" id="UP000198935">
    <property type="component" value="Unassembled WGS sequence"/>
</dbReference>
<dbReference type="Pfam" id="PF13314">
    <property type="entry name" value="DUF4083"/>
    <property type="match status" value="1"/>
</dbReference>
<evidence type="ECO:0000313" key="2">
    <source>
        <dbReference type="EMBL" id="SDY11804.1"/>
    </source>
</evidence>
<organism evidence="2 3">
    <name type="scientific">Evansella caseinilytica</name>
    <dbReference type="NCBI Taxonomy" id="1503961"/>
    <lineage>
        <taxon>Bacteria</taxon>
        <taxon>Bacillati</taxon>
        <taxon>Bacillota</taxon>
        <taxon>Bacilli</taxon>
        <taxon>Bacillales</taxon>
        <taxon>Bacillaceae</taxon>
        <taxon>Evansella</taxon>
    </lineage>
</organism>
<dbReference type="EMBL" id="FNPI01000001">
    <property type="protein sequence ID" value="SDY11804.1"/>
    <property type="molecule type" value="Genomic_DNA"/>
</dbReference>
<gene>
    <name evidence="2" type="ORF">SAMN05421736_101415</name>
</gene>
<dbReference type="STRING" id="1503961.SAMN05421736_101415"/>